<proteinExistence type="inferred from homology"/>
<gene>
    <name evidence="12" type="primary">asnB</name>
    <name evidence="12" type="ORF">GWO68_04280</name>
</gene>
<evidence type="ECO:0000256" key="1">
    <source>
        <dbReference type="ARBA" id="ARBA00005187"/>
    </source>
</evidence>
<evidence type="ECO:0000256" key="4">
    <source>
        <dbReference type="ARBA" id="ARBA00022741"/>
    </source>
</evidence>
<protein>
    <recommendedName>
        <fullName evidence="3">asparagine synthase (glutamine-hydrolyzing)</fullName>
        <ecNumber evidence="3">6.3.5.4</ecNumber>
    </recommendedName>
</protein>
<evidence type="ECO:0000256" key="8">
    <source>
        <dbReference type="PIRSR" id="PIRSR001589-1"/>
    </source>
</evidence>
<keyword evidence="8" id="KW-0028">Amino-acid biosynthesis</keyword>
<keyword evidence="6 8" id="KW-0315">Glutamine amidotransferase</keyword>
<evidence type="ECO:0000313" key="12">
    <source>
        <dbReference type="EMBL" id="NDK55129.1"/>
    </source>
</evidence>
<comment type="caution">
    <text evidence="12">The sequence shown here is derived from an EMBL/GenBank/DDBJ whole genome shotgun (WGS) entry which is preliminary data.</text>
</comment>
<evidence type="ECO:0000256" key="10">
    <source>
        <dbReference type="PIRSR" id="PIRSR001589-3"/>
    </source>
</evidence>
<comment type="catalytic activity">
    <reaction evidence="7">
        <text>L-aspartate + L-glutamine + ATP + H2O = L-asparagine + L-glutamate + AMP + diphosphate + H(+)</text>
        <dbReference type="Rhea" id="RHEA:12228"/>
        <dbReference type="ChEBI" id="CHEBI:15377"/>
        <dbReference type="ChEBI" id="CHEBI:15378"/>
        <dbReference type="ChEBI" id="CHEBI:29985"/>
        <dbReference type="ChEBI" id="CHEBI:29991"/>
        <dbReference type="ChEBI" id="CHEBI:30616"/>
        <dbReference type="ChEBI" id="CHEBI:33019"/>
        <dbReference type="ChEBI" id="CHEBI:58048"/>
        <dbReference type="ChEBI" id="CHEBI:58359"/>
        <dbReference type="ChEBI" id="CHEBI:456215"/>
        <dbReference type="EC" id="6.3.5.4"/>
    </reaction>
</comment>
<dbReference type="InterPro" id="IPR033738">
    <property type="entry name" value="AsnB_N"/>
</dbReference>
<feature type="binding site" evidence="9">
    <location>
        <position position="291"/>
    </location>
    <ligand>
        <name>ATP</name>
        <dbReference type="ChEBI" id="CHEBI:30616"/>
    </ligand>
</feature>
<evidence type="ECO:0000313" key="13">
    <source>
        <dbReference type="Proteomes" id="UP000478546"/>
    </source>
</evidence>
<dbReference type="Gene3D" id="3.40.50.620">
    <property type="entry name" value="HUPs"/>
    <property type="match status" value="1"/>
</dbReference>
<dbReference type="GO" id="GO:0005524">
    <property type="term" value="F:ATP binding"/>
    <property type="evidence" value="ECO:0007669"/>
    <property type="project" value="UniProtKB-KW"/>
</dbReference>
<accession>A0A6B2GW24</accession>
<sequence>MCGITGVVAFSETGCKTIAHLPLASDALQHRGPDASGTFVRENIALAHHRLSVIAPSTNANQPLTDPSGRYTIVYNGEILNYKSLQSKLAANGIPLTTDSDTEVILQLYIKEGPGCLKRLHGFFAFAIYDVLEHSLFVARDRFGEKPLLYYKDSDKFLFGSELKALMEFGVPRELDYTSLFQYLQLTYIPAPATILKGVKKLLPGHYLVVRNNKVHDSNWYKLPFDGEKAAANTLTYKQQQLQLKQLLQQAVTERLVADVPVGAFLSGGIDSSIVVALAAGQLPGLQTFSVGFPDQPFFDETNYARLVAKKYNTNHTEVKLTTQDLYGNLFGMLDGLSEPFADSSALAVYSLSKQAGKQVKVVLSGDGADELFAGYNKHRAELQALSKGTTATLTTSLDFLWENLPKSRNSFLANKVRQLHRFAAGAKLPAADRYWLWATWQQEQQALNWLKPENRTKAANRLYTARKSRLLECLTRNHYDLNNVLCADWQLVLANDMLPKTDLMGMANGLEIRSPFLDHRLVKFAFSLPVASKIDKSYQKKILQDSFRHMLPAELYKRPKKGFEIPLLSFLQTEGRGLINEYLSDELVERQQIFDVAQIRQLRQTFKSNAAGTLQTQVWMLLVFQYWWKNTFQAVG</sequence>
<keyword evidence="13" id="KW-1185">Reference proteome</keyword>
<reference evidence="12 13" key="1">
    <citation type="submission" date="2020-01" db="EMBL/GenBank/DDBJ databases">
        <authorList>
            <person name="Kim M.K."/>
        </authorList>
    </citation>
    <scope>NUCLEOTIDE SEQUENCE [LARGE SCALE GENOMIC DNA]</scope>
    <source>
        <strain evidence="12 13">BT213</strain>
    </source>
</reference>
<dbReference type="SUPFAM" id="SSF52402">
    <property type="entry name" value="Adenine nucleotide alpha hydrolases-like"/>
    <property type="match status" value="1"/>
</dbReference>
<dbReference type="CDD" id="cd01991">
    <property type="entry name" value="Asn_synthase_B_C"/>
    <property type="match status" value="1"/>
</dbReference>
<dbReference type="SUPFAM" id="SSF56235">
    <property type="entry name" value="N-terminal nucleophile aminohydrolases (Ntn hydrolases)"/>
    <property type="match status" value="1"/>
</dbReference>
<dbReference type="Proteomes" id="UP000478546">
    <property type="component" value="Unassembled WGS sequence"/>
</dbReference>
<dbReference type="InterPro" id="IPR014729">
    <property type="entry name" value="Rossmann-like_a/b/a_fold"/>
</dbReference>
<evidence type="ECO:0000256" key="3">
    <source>
        <dbReference type="ARBA" id="ARBA00012737"/>
    </source>
</evidence>
<evidence type="ECO:0000259" key="11">
    <source>
        <dbReference type="PROSITE" id="PS51278"/>
    </source>
</evidence>
<dbReference type="InterPro" id="IPR017932">
    <property type="entry name" value="GATase_2_dom"/>
</dbReference>
<comment type="pathway">
    <text evidence="1">Amino-acid biosynthesis; L-asparagine biosynthesis; L-asparagine from L-aspartate (L-Gln route): step 1/1.</text>
</comment>
<feature type="site" description="Important for beta-aspartyl-AMP intermediate formation" evidence="10">
    <location>
        <position position="367"/>
    </location>
</feature>
<dbReference type="PANTHER" id="PTHR43284:SF1">
    <property type="entry name" value="ASPARAGINE SYNTHETASE"/>
    <property type="match status" value="1"/>
</dbReference>
<comment type="similarity">
    <text evidence="2">Belongs to the asparagine synthetase family.</text>
</comment>
<dbReference type="InterPro" id="IPR006426">
    <property type="entry name" value="Asn_synth_AEB"/>
</dbReference>
<evidence type="ECO:0000256" key="7">
    <source>
        <dbReference type="ARBA" id="ARBA00048741"/>
    </source>
</evidence>
<dbReference type="PROSITE" id="PS51278">
    <property type="entry name" value="GATASE_TYPE_2"/>
    <property type="match status" value="1"/>
</dbReference>
<feature type="binding site" evidence="9">
    <location>
        <position position="101"/>
    </location>
    <ligand>
        <name>L-glutamine</name>
        <dbReference type="ChEBI" id="CHEBI:58359"/>
    </ligand>
</feature>
<name>A0A6B2GW24_9BACT</name>
<dbReference type="InterPro" id="IPR001962">
    <property type="entry name" value="Asn_synthase"/>
</dbReference>
<dbReference type="EC" id="6.3.5.4" evidence="3"/>
<feature type="binding site" evidence="9">
    <location>
        <begin position="365"/>
        <end position="366"/>
    </location>
    <ligand>
        <name>ATP</name>
        <dbReference type="ChEBI" id="CHEBI:30616"/>
    </ligand>
</feature>
<evidence type="ECO:0000256" key="5">
    <source>
        <dbReference type="ARBA" id="ARBA00022840"/>
    </source>
</evidence>
<evidence type="ECO:0000256" key="2">
    <source>
        <dbReference type="ARBA" id="ARBA00005752"/>
    </source>
</evidence>
<dbReference type="PANTHER" id="PTHR43284">
    <property type="entry name" value="ASPARAGINE SYNTHETASE (GLUTAMINE-HYDROLYZING)"/>
    <property type="match status" value="1"/>
</dbReference>
<dbReference type="InterPro" id="IPR051786">
    <property type="entry name" value="ASN_synthetase/amidase"/>
</dbReference>
<dbReference type="RefSeq" id="WP_162345186.1">
    <property type="nucleotide sequence ID" value="NZ_JAAEAA010000004.1"/>
</dbReference>
<dbReference type="AlphaFoldDB" id="A0A6B2GW24"/>
<dbReference type="GO" id="GO:0004066">
    <property type="term" value="F:asparagine synthase (glutamine-hydrolyzing) activity"/>
    <property type="evidence" value="ECO:0007669"/>
    <property type="project" value="UniProtKB-EC"/>
</dbReference>
<dbReference type="EMBL" id="JAAEAA010000004">
    <property type="protein sequence ID" value="NDK55129.1"/>
    <property type="molecule type" value="Genomic_DNA"/>
</dbReference>
<keyword evidence="4 9" id="KW-0547">Nucleotide-binding</keyword>
<dbReference type="Pfam" id="PF13537">
    <property type="entry name" value="GATase_7"/>
    <property type="match status" value="1"/>
</dbReference>
<keyword evidence="8" id="KW-0061">Asparagine biosynthesis</keyword>
<dbReference type="GO" id="GO:0005829">
    <property type="term" value="C:cytosol"/>
    <property type="evidence" value="ECO:0007669"/>
    <property type="project" value="TreeGrafter"/>
</dbReference>
<dbReference type="InterPro" id="IPR029055">
    <property type="entry name" value="Ntn_hydrolases_N"/>
</dbReference>
<dbReference type="Gene3D" id="3.60.20.10">
    <property type="entry name" value="Glutamine Phosphoribosylpyrophosphate, subunit 1, domain 1"/>
    <property type="match status" value="1"/>
</dbReference>
<dbReference type="NCBIfam" id="TIGR01536">
    <property type="entry name" value="asn_synth_AEB"/>
    <property type="match status" value="1"/>
</dbReference>
<dbReference type="GO" id="GO:0006529">
    <property type="term" value="P:asparagine biosynthetic process"/>
    <property type="evidence" value="ECO:0007669"/>
    <property type="project" value="UniProtKB-KW"/>
</dbReference>
<keyword evidence="12" id="KW-0436">Ligase</keyword>
<feature type="domain" description="Glutamine amidotransferase type-2" evidence="11">
    <location>
        <begin position="2"/>
        <end position="213"/>
    </location>
</feature>
<feature type="active site" description="For GATase activity" evidence="8">
    <location>
        <position position="2"/>
    </location>
</feature>
<dbReference type="CDD" id="cd00712">
    <property type="entry name" value="AsnB"/>
    <property type="match status" value="1"/>
</dbReference>
<dbReference type="Pfam" id="PF00733">
    <property type="entry name" value="Asn_synthase"/>
    <property type="match status" value="1"/>
</dbReference>
<dbReference type="PIRSF" id="PIRSF001589">
    <property type="entry name" value="Asn_synthetase_glu-h"/>
    <property type="match status" value="1"/>
</dbReference>
<evidence type="ECO:0000256" key="9">
    <source>
        <dbReference type="PIRSR" id="PIRSR001589-2"/>
    </source>
</evidence>
<keyword evidence="5 9" id="KW-0067">ATP-binding</keyword>
<organism evidence="12 13">
    <name type="scientific">Pontibacter fetidus</name>
    <dbReference type="NCBI Taxonomy" id="2700082"/>
    <lineage>
        <taxon>Bacteria</taxon>
        <taxon>Pseudomonadati</taxon>
        <taxon>Bacteroidota</taxon>
        <taxon>Cytophagia</taxon>
        <taxon>Cytophagales</taxon>
        <taxon>Hymenobacteraceae</taxon>
        <taxon>Pontibacter</taxon>
    </lineage>
</organism>
<evidence type="ECO:0000256" key="6">
    <source>
        <dbReference type="ARBA" id="ARBA00022962"/>
    </source>
</evidence>